<dbReference type="Pfam" id="PF13173">
    <property type="entry name" value="AAA_14"/>
    <property type="match status" value="1"/>
</dbReference>
<dbReference type="RefSeq" id="WP_148910286.1">
    <property type="nucleotide sequence ID" value="NZ_VNHX01000032.1"/>
</dbReference>
<protein>
    <recommendedName>
        <fullName evidence="5">AAA domain-containing protein</fullName>
    </recommendedName>
</protein>
<dbReference type="AlphaFoldDB" id="A0A5S5CXB3"/>
<comment type="caution">
    <text evidence="3">The sequence shown here is derived from an EMBL/GenBank/DDBJ whole genome shotgun (WGS) entry which is preliminary data.</text>
</comment>
<organism evidence="3 4">
    <name type="scientific">Sphingobacterium allocomposti</name>
    <dbReference type="NCBI Taxonomy" id="415956"/>
    <lineage>
        <taxon>Bacteria</taxon>
        <taxon>Pseudomonadati</taxon>
        <taxon>Bacteroidota</taxon>
        <taxon>Sphingobacteriia</taxon>
        <taxon>Sphingobacteriales</taxon>
        <taxon>Sphingobacteriaceae</taxon>
        <taxon>Sphingobacterium</taxon>
    </lineage>
</organism>
<evidence type="ECO:0008006" key="5">
    <source>
        <dbReference type="Google" id="ProtNLM"/>
    </source>
</evidence>
<evidence type="ECO:0000259" key="2">
    <source>
        <dbReference type="Pfam" id="PF13635"/>
    </source>
</evidence>
<evidence type="ECO:0000313" key="4">
    <source>
        <dbReference type="Proteomes" id="UP000325105"/>
    </source>
</evidence>
<accession>A0A5S5CXB3</accession>
<dbReference type="PANTHER" id="PTHR33295:SF20">
    <property type="entry name" value="ATPASE"/>
    <property type="match status" value="1"/>
</dbReference>
<dbReference type="PANTHER" id="PTHR33295">
    <property type="entry name" value="ATPASE"/>
    <property type="match status" value="1"/>
</dbReference>
<dbReference type="InterPro" id="IPR041682">
    <property type="entry name" value="AAA_14"/>
</dbReference>
<keyword evidence="4" id="KW-1185">Reference proteome</keyword>
<proteinExistence type="predicted"/>
<dbReference type="SUPFAM" id="SSF52980">
    <property type="entry name" value="Restriction endonuclease-like"/>
    <property type="match status" value="1"/>
</dbReference>
<evidence type="ECO:0000259" key="1">
    <source>
        <dbReference type="Pfam" id="PF13173"/>
    </source>
</evidence>
<dbReference type="InterPro" id="IPR011335">
    <property type="entry name" value="Restrct_endonuc-II-like"/>
</dbReference>
<feature type="domain" description="AAA" evidence="1">
    <location>
        <begin position="25"/>
        <end position="155"/>
    </location>
</feature>
<name>A0A5S5CXB3_9SPHI</name>
<dbReference type="SUPFAM" id="SSF52540">
    <property type="entry name" value="P-loop containing nucleoside triphosphate hydrolases"/>
    <property type="match status" value="1"/>
</dbReference>
<gene>
    <name evidence="3" type="ORF">BC792_13231</name>
</gene>
<sequence length="405" mass="46789">MKSSQTDIISRPIYLNRIKPFIGKNLIKVLTGQRRVGKSYLLFQLMDEIKATNADAHIIYINKEDLAFSDIKTAKDLNDYVLQNKSSVGMTHLFIDEIQDIENFEVALRSLLLDKNLDIYCTGSNANILSGDIAGQLSGRSIEFTVYSLSYREFLTFHQLEDSGEVLEKYLQYGGLPYLKHLPFQEDIVFEYLKNIYSTIVFRDVINRYGVRNTAFLEQLVFFLASNTGSIFSAKKISDFLKSQRINIPPNQVQTYIQHLVNAFLIHQVKRYDLEGKRLFEIGEKYYFENLGIRNALWGYRLQDRGKIMENVVYNHLLIKGYTVYVGIMGPNEIDFVAEKRGEKLYVQVALTLNEEKTIEREFGNLLKIKDNYPKMLITMDSFSGNTVEGIIALDLRSFLNDKWG</sequence>
<dbReference type="InterPro" id="IPR025420">
    <property type="entry name" value="DUF4143"/>
</dbReference>
<dbReference type="EMBL" id="VNHX01000032">
    <property type="protein sequence ID" value="TYP88215.1"/>
    <property type="molecule type" value="Genomic_DNA"/>
</dbReference>
<dbReference type="OrthoDB" id="9801840at2"/>
<dbReference type="Pfam" id="PF13635">
    <property type="entry name" value="DUF4143"/>
    <property type="match status" value="1"/>
</dbReference>
<reference evidence="3 4" key="1">
    <citation type="submission" date="2019-07" db="EMBL/GenBank/DDBJ databases">
        <title>Genomic Encyclopedia of Archaeal and Bacterial Type Strains, Phase II (KMG-II): from individual species to whole genera.</title>
        <authorList>
            <person name="Goeker M."/>
        </authorList>
    </citation>
    <scope>NUCLEOTIDE SEQUENCE [LARGE SCALE GENOMIC DNA]</scope>
    <source>
        <strain evidence="3 4">DSM 18850</strain>
    </source>
</reference>
<feature type="domain" description="DUF4143" evidence="2">
    <location>
        <begin position="203"/>
        <end position="349"/>
    </location>
</feature>
<dbReference type="Proteomes" id="UP000325105">
    <property type="component" value="Unassembled WGS sequence"/>
</dbReference>
<dbReference type="InterPro" id="IPR027417">
    <property type="entry name" value="P-loop_NTPase"/>
</dbReference>
<dbReference type="Gene3D" id="3.40.50.300">
    <property type="entry name" value="P-loop containing nucleotide triphosphate hydrolases"/>
    <property type="match status" value="1"/>
</dbReference>
<evidence type="ECO:0000313" key="3">
    <source>
        <dbReference type="EMBL" id="TYP88215.1"/>
    </source>
</evidence>